<keyword evidence="4" id="KW-1185">Reference proteome</keyword>
<evidence type="ECO:0000313" key="4">
    <source>
        <dbReference type="Proteomes" id="UP000649829"/>
    </source>
</evidence>
<comment type="caution">
    <text evidence="3">The sequence shown here is derived from an EMBL/GenBank/DDBJ whole genome shotgun (WGS) entry which is preliminary data.</text>
</comment>
<keyword evidence="2" id="KW-0812">Transmembrane</keyword>
<protein>
    <submittedName>
        <fullName evidence="3">Uncharacterized protein</fullName>
    </submittedName>
</protein>
<keyword evidence="2" id="KW-0472">Membrane</keyword>
<organism evidence="3 4">
    <name type="scientific">Pseudooceanicola nanhaiensis</name>
    <dbReference type="NCBI Taxonomy" id="375761"/>
    <lineage>
        <taxon>Bacteria</taxon>
        <taxon>Pseudomonadati</taxon>
        <taxon>Pseudomonadota</taxon>
        <taxon>Alphaproteobacteria</taxon>
        <taxon>Rhodobacterales</taxon>
        <taxon>Paracoccaceae</taxon>
        <taxon>Pseudooceanicola</taxon>
    </lineage>
</organism>
<proteinExistence type="predicted"/>
<reference evidence="3" key="2">
    <citation type="submission" date="2020-09" db="EMBL/GenBank/DDBJ databases">
        <authorList>
            <person name="Sun Q."/>
            <person name="Zhou Y."/>
        </authorList>
    </citation>
    <scope>NUCLEOTIDE SEQUENCE</scope>
    <source>
        <strain evidence="3">CGMCC 1.6293</strain>
    </source>
</reference>
<keyword evidence="2" id="KW-1133">Transmembrane helix</keyword>
<evidence type="ECO:0000313" key="3">
    <source>
        <dbReference type="EMBL" id="GGM15645.1"/>
    </source>
</evidence>
<reference evidence="3" key="1">
    <citation type="journal article" date="2014" name="Int. J. Syst. Evol. Microbiol.">
        <title>Complete genome sequence of Corynebacterium casei LMG S-19264T (=DSM 44701T), isolated from a smear-ripened cheese.</title>
        <authorList>
            <consortium name="US DOE Joint Genome Institute (JGI-PGF)"/>
            <person name="Walter F."/>
            <person name="Albersmeier A."/>
            <person name="Kalinowski J."/>
            <person name="Ruckert C."/>
        </authorList>
    </citation>
    <scope>NUCLEOTIDE SEQUENCE</scope>
    <source>
        <strain evidence="3">CGMCC 1.6293</strain>
    </source>
</reference>
<name>A0A917T9Q8_9RHOB</name>
<evidence type="ECO:0000256" key="2">
    <source>
        <dbReference type="SAM" id="Phobius"/>
    </source>
</evidence>
<dbReference type="RefSeq" id="WP_051630551.1">
    <property type="nucleotide sequence ID" value="NZ_BMLF01000007.1"/>
</dbReference>
<dbReference type="AlphaFoldDB" id="A0A917T9Q8"/>
<dbReference type="EMBL" id="BMLF01000007">
    <property type="protein sequence ID" value="GGM15645.1"/>
    <property type="molecule type" value="Genomic_DNA"/>
</dbReference>
<feature type="transmembrane region" description="Helical" evidence="2">
    <location>
        <begin position="12"/>
        <end position="33"/>
    </location>
</feature>
<feature type="coiled-coil region" evidence="1">
    <location>
        <begin position="60"/>
        <end position="113"/>
    </location>
</feature>
<keyword evidence="1" id="KW-0175">Coiled coil</keyword>
<gene>
    <name evidence="3" type="ORF">GCM10011534_42060</name>
</gene>
<dbReference type="Proteomes" id="UP000649829">
    <property type="component" value="Unassembled WGS sequence"/>
</dbReference>
<evidence type="ECO:0000256" key="1">
    <source>
        <dbReference type="SAM" id="Coils"/>
    </source>
</evidence>
<accession>A0A917T9Q8</accession>
<sequence length="146" mass="15267">MAERTVGTTAKNLLLALINATLILVIICLWLAWKVLDAAEGVSAQLNQATEAVLPLREDVAALTAEIAGARSDLAELRSAEGAAAAAGLAERLDRIEAQLEAVTGTIARVQADPDALIDRAMTRAFDELRAIVAELVGLRGRPTGG</sequence>